<dbReference type="PROSITE" id="PS00211">
    <property type="entry name" value="ABC_TRANSPORTER_1"/>
    <property type="match status" value="1"/>
</dbReference>
<dbReference type="Gene3D" id="3.40.50.300">
    <property type="entry name" value="P-loop containing nucleotide triphosphate hydrolases"/>
    <property type="match status" value="2"/>
</dbReference>
<protein>
    <submittedName>
        <fullName evidence="10">D-ribose transporter ATP-binding protein</fullName>
        <ecNumber evidence="10">3.6.3.17</ecNumber>
    </submittedName>
</protein>
<evidence type="ECO:0000256" key="3">
    <source>
        <dbReference type="ARBA" id="ARBA00022597"/>
    </source>
</evidence>
<evidence type="ECO:0000256" key="2">
    <source>
        <dbReference type="ARBA" id="ARBA00022475"/>
    </source>
</evidence>
<dbReference type="InterPro" id="IPR050107">
    <property type="entry name" value="ABC_carbohydrate_import_ATPase"/>
</dbReference>
<sequence length="497" mass="55049">MAFITMNNISKTFHGVKALNNVTLELSYGEALCLAGQNGCGKSTLIKILSGVYQPDDGAQIQIDENQYTKLTPEQSIRKGIQVIYQDLALFPNLTVSENITINAYRKLGVVNHQKLKKEAKLAIESINANLDLDAVVETLPIAQQQLVAICRALAQNAKLLIMDEPTASLTAKEVNDLLNVVTKLKSKGISIIFVSHKLAEVMKVSDNVLVLKDGNVVGKYPIAEVDEKRLGFLMTGLEITPKKLNKVNLSNQPNILEVRNLSLTSQYKNINFSLKKGEIIALTGLLGSGRTELCLSLFGITYPTSGDILLNGKEIKFKNNRDAIKNGIAYVSEDRLTTGLIMQESIHNNIISTIFNKITNKINLINKTISYQKSNQLIQSLKIKVSNSDLPVNTLSGGNAQRVSIAKWLAISPQIIILDSPTIGVDIANKEEIFNIIKELIIKGISVIFVTDEIEEAYYNSHRILIMKKGKITHELYPSKCSEKYVEEAIYENHQQ</sequence>
<reference evidence="10 11" key="1">
    <citation type="submission" date="2018-06" db="EMBL/GenBank/DDBJ databases">
        <authorList>
            <consortium name="Pathogen Informatics"/>
            <person name="Doyle S."/>
        </authorList>
    </citation>
    <scope>NUCLEOTIDE SEQUENCE [LARGE SCALE GENOMIC DNA]</scope>
    <source>
        <strain evidence="10 11">NCTC10851</strain>
    </source>
</reference>
<dbReference type="PANTHER" id="PTHR43790">
    <property type="entry name" value="CARBOHYDRATE TRANSPORT ATP-BINDING PROTEIN MG119-RELATED"/>
    <property type="match status" value="1"/>
</dbReference>
<dbReference type="GO" id="GO:0016887">
    <property type="term" value="F:ATP hydrolysis activity"/>
    <property type="evidence" value="ECO:0007669"/>
    <property type="project" value="InterPro"/>
</dbReference>
<keyword evidence="10" id="KW-0378">Hydrolase</keyword>
<dbReference type="PANTHER" id="PTHR43790:SF1">
    <property type="entry name" value="XYLOSE IMPORT ATP-BINDING PROTEIN XYLG"/>
    <property type="match status" value="1"/>
</dbReference>
<dbReference type="SMART" id="SM00382">
    <property type="entry name" value="AAA"/>
    <property type="match status" value="2"/>
</dbReference>
<dbReference type="EMBL" id="UFSB01000001">
    <property type="protein sequence ID" value="SUU38850.1"/>
    <property type="molecule type" value="Genomic_DNA"/>
</dbReference>
<dbReference type="CDD" id="cd03216">
    <property type="entry name" value="ABC_Carb_Monos_I"/>
    <property type="match status" value="1"/>
</dbReference>
<evidence type="ECO:0000256" key="8">
    <source>
        <dbReference type="ARBA" id="ARBA00023136"/>
    </source>
</evidence>
<evidence type="ECO:0000256" key="7">
    <source>
        <dbReference type="ARBA" id="ARBA00022967"/>
    </source>
</evidence>
<keyword evidence="7" id="KW-1278">Translocase</keyword>
<name>A0A380VH98_9PAST</name>
<keyword evidence="3" id="KW-0762">Sugar transport</keyword>
<dbReference type="PROSITE" id="PS50893">
    <property type="entry name" value="ABC_TRANSPORTER_2"/>
    <property type="match status" value="2"/>
</dbReference>
<dbReference type="GO" id="GO:0005524">
    <property type="term" value="F:ATP binding"/>
    <property type="evidence" value="ECO:0007669"/>
    <property type="project" value="UniProtKB-KW"/>
</dbReference>
<dbReference type="InterPro" id="IPR003439">
    <property type="entry name" value="ABC_transporter-like_ATP-bd"/>
</dbReference>
<evidence type="ECO:0000256" key="1">
    <source>
        <dbReference type="ARBA" id="ARBA00022448"/>
    </source>
</evidence>
<feature type="domain" description="ABC transporter" evidence="9">
    <location>
        <begin position="4"/>
        <end position="239"/>
    </location>
</feature>
<gene>
    <name evidence="10" type="primary">mglA_2</name>
    <name evidence="10" type="ORF">NCTC10851_02304</name>
</gene>
<organism evidence="10 11">
    <name type="scientific">Actinobacillus seminis</name>
    <dbReference type="NCBI Taxonomy" id="722"/>
    <lineage>
        <taxon>Bacteria</taxon>
        <taxon>Pseudomonadati</taxon>
        <taxon>Pseudomonadota</taxon>
        <taxon>Gammaproteobacteria</taxon>
        <taxon>Pasteurellales</taxon>
        <taxon>Pasteurellaceae</taxon>
        <taxon>Actinobacillus</taxon>
    </lineage>
</organism>
<dbReference type="Proteomes" id="UP000254507">
    <property type="component" value="Unassembled WGS sequence"/>
</dbReference>
<keyword evidence="2" id="KW-1003">Cell membrane</keyword>
<dbReference type="AlphaFoldDB" id="A0A380VH98"/>
<keyword evidence="6 10" id="KW-0067">ATP-binding</keyword>
<dbReference type="RefSeq" id="WP_115610096.1">
    <property type="nucleotide sequence ID" value="NZ_UFSB01000001.1"/>
</dbReference>
<evidence type="ECO:0000256" key="4">
    <source>
        <dbReference type="ARBA" id="ARBA00022737"/>
    </source>
</evidence>
<dbReference type="OrthoDB" id="9776369at2"/>
<dbReference type="InterPro" id="IPR027417">
    <property type="entry name" value="P-loop_NTPase"/>
</dbReference>
<evidence type="ECO:0000256" key="6">
    <source>
        <dbReference type="ARBA" id="ARBA00022840"/>
    </source>
</evidence>
<dbReference type="EC" id="3.6.3.17" evidence="10"/>
<proteinExistence type="predicted"/>
<dbReference type="InterPro" id="IPR017871">
    <property type="entry name" value="ABC_transporter-like_CS"/>
</dbReference>
<dbReference type="Pfam" id="PF00005">
    <property type="entry name" value="ABC_tran"/>
    <property type="match status" value="2"/>
</dbReference>
<keyword evidence="5" id="KW-0547">Nucleotide-binding</keyword>
<dbReference type="SUPFAM" id="SSF52540">
    <property type="entry name" value="P-loop containing nucleoside triphosphate hydrolases"/>
    <property type="match status" value="2"/>
</dbReference>
<evidence type="ECO:0000313" key="10">
    <source>
        <dbReference type="EMBL" id="SUU38850.1"/>
    </source>
</evidence>
<feature type="domain" description="ABC transporter" evidence="9">
    <location>
        <begin position="245"/>
        <end position="495"/>
    </location>
</feature>
<accession>A0A380VH98</accession>
<keyword evidence="4" id="KW-0677">Repeat</keyword>
<evidence type="ECO:0000259" key="9">
    <source>
        <dbReference type="PROSITE" id="PS50893"/>
    </source>
</evidence>
<dbReference type="InterPro" id="IPR003593">
    <property type="entry name" value="AAA+_ATPase"/>
</dbReference>
<dbReference type="CDD" id="cd03215">
    <property type="entry name" value="ABC_Carb_Monos_II"/>
    <property type="match status" value="1"/>
</dbReference>
<evidence type="ECO:0000313" key="11">
    <source>
        <dbReference type="Proteomes" id="UP000254507"/>
    </source>
</evidence>
<evidence type="ECO:0000256" key="5">
    <source>
        <dbReference type="ARBA" id="ARBA00022741"/>
    </source>
</evidence>
<keyword evidence="8" id="KW-0472">Membrane</keyword>
<keyword evidence="1" id="KW-0813">Transport</keyword>